<dbReference type="NCBIfam" id="TIGR04183">
    <property type="entry name" value="Por_Secre_tail"/>
    <property type="match status" value="1"/>
</dbReference>
<dbReference type="AlphaFoldDB" id="A0A556MMR7"/>
<sequence length="500" mass="52734">MKSFFTLATLFITSLAFTQNYTPIAVTGYNFDVIAEATPAMTTTNTAMDGSDYVLYNQTYGSSFGTGTGLPNNGLITSGSSTYQLAPYTSDNVIFLSTGQTDSLELTTPSSYSSLSFLGFSTEGAGTVLFIIKFTDGSAMVVPSSNLPDWFTGTGAVINGFDRTGRTGDTPDYNAFQPYMYRINVHLSCADQAKTIQRILIINTTSSPSIKTAIFAVSGASPVSTSSILGFHDPDCFGETNGYVQLTPSGLTPITYSWNTSPVTTTQNLNNKGAGTYTCTITDATGCTQQLTQTLTEPAAIGSSQTVSICSGESLTVGPFTHTTSGTYNDPLSAANGCDSIVTSILTVTNINNGVNLSGHQLSAVASGAQYQWLDCGNGYAVISGATAQTFSPTADGAYAVSITINNCTDTSSCIVYSTLGMEEGSKVVVSCSPNPVSNLLEIHANEPVRSVEVVDLFGKKQWIVLSENELNMSDLSTGIYLLNVTTNSGEKRVLRIVKQ</sequence>
<dbReference type="InterPro" id="IPR026444">
    <property type="entry name" value="Secre_tail"/>
</dbReference>
<protein>
    <submittedName>
        <fullName evidence="4">T9SS type A sorting domain-containing protein</fullName>
    </submittedName>
</protein>
<feature type="signal peptide" evidence="2">
    <location>
        <begin position="1"/>
        <end position="18"/>
    </location>
</feature>
<accession>A0A556MMR7</accession>
<keyword evidence="5" id="KW-1185">Reference proteome</keyword>
<keyword evidence="1 2" id="KW-0732">Signal</keyword>
<dbReference type="Pfam" id="PF18962">
    <property type="entry name" value="Por_Secre_tail"/>
    <property type="match status" value="1"/>
</dbReference>
<evidence type="ECO:0000259" key="3">
    <source>
        <dbReference type="Pfam" id="PF18962"/>
    </source>
</evidence>
<gene>
    <name evidence="4" type="ORF">FO442_15065</name>
</gene>
<dbReference type="RefSeq" id="WP_144334041.1">
    <property type="nucleotide sequence ID" value="NZ_VLPL01000008.1"/>
</dbReference>
<reference evidence="4 5" key="1">
    <citation type="submission" date="2019-07" db="EMBL/GenBank/DDBJ databases">
        <authorList>
            <person name="Huq M.A."/>
        </authorList>
    </citation>
    <scope>NUCLEOTIDE SEQUENCE [LARGE SCALE GENOMIC DNA]</scope>
    <source>
        <strain evidence="4 5">MAH-3</strain>
    </source>
</reference>
<feature type="domain" description="Secretion system C-terminal sorting" evidence="3">
    <location>
        <begin position="434"/>
        <end position="492"/>
    </location>
</feature>
<feature type="chain" id="PRO_5022173533" evidence="2">
    <location>
        <begin position="19"/>
        <end position="500"/>
    </location>
</feature>
<dbReference type="Proteomes" id="UP000316008">
    <property type="component" value="Unassembled WGS sequence"/>
</dbReference>
<evidence type="ECO:0000256" key="2">
    <source>
        <dbReference type="SAM" id="SignalP"/>
    </source>
</evidence>
<dbReference type="EMBL" id="VLPL01000008">
    <property type="protein sequence ID" value="TSJ41230.1"/>
    <property type="molecule type" value="Genomic_DNA"/>
</dbReference>
<evidence type="ECO:0000313" key="4">
    <source>
        <dbReference type="EMBL" id="TSJ41230.1"/>
    </source>
</evidence>
<proteinExistence type="predicted"/>
<evidence type="ECO:0000313" key="5">
    <source>
        <dbReference type="Proteomes" id="UP000316008"/>
    </source>
</evidence>
<organism evidence="4 5">
    <name type="scientific">Fluviicola chungangensis</name>
    <dbReference type="NCBI Taxonomy" id="2597671"/>
    <lineage>
        <taxon>Bacteria</taxon>
        <taxon>Pseudomonadati</taxon>
        <taxon>Bacteroidota</taxon>
        <taxon>Flavobacteriia</taxon>
        <taxon>Flavobacteriales</taxon>
        <taxon>Crocinitomicaceae</taxon>
        <taxon>Fluviicola</taxon>
    </lineage>
</organism>
<comment type="caution">
    <text evidence="4">The sequence shown here is derived from an EMBL/GenBank/DDBJ whole genome shotgun (WGS) entry which is preliminary data.</text>
</comment>
<evidence type="ECO:0000256" key="1">
    <source>
        <dbReference type="ARBA" id="ARBA00022729"/>
    </source>
</evidence>
<dbReference type="OrthoDB" id="1391570at2"/>
<name>A0A556MMR7_9FLAO</name>